<protein>
    <recommendedName>
        <fullName evidence="1">Helitron helicase-like domain-containing protein</fullName>
    </recommendedName>
</protein>
<organism evidence="2 3">
    <name type="scientific">Pisum sativum</name>
    <name type="common">Garden pea</name>
    <name type="synonym">Lathyrus oleraceus</name>
    <dbReference type="NCBI Taxonomy" id="3888"/>
    <lineage>
        <taxon>Eukaryota</taxon>
        <taxon>Viridiplantae</taxon>
        <taxon>Streptophyta</taxon>
        <taxon>Embryophyta</taxon>
        <taxon>Tracheophyta</taxon>
        <taxon>Spermatophyta</taxon>
        <taxon>Magnoliopsida</taxon>
        <taxon>eudicotyledons</taxon>
        <taxon>Gunneridae</taxon>
        <taxon>Pentapetalae</taxon>
        <taxon>rosids</taxon>
        <taxon>fabids</taxon>
        <taxon>Fabales</taxon>
        <taxon>Fabaceae</taxon>
        <taxon>Papilionoideae</taxon>
        <taxon>50 kb inversion clade</taxon>
        <taxon>NPAAA clade</taxon>
        <taxon>Hologalegina</taxon>
        <taxon>IRL clade</taxon>
        <taxon>Fabeae</taxon>
        <taxon>Lathyrus</taxon>
    </lineage>
</organism>
<reference evidence="2 3" key="1">
    <citation type="journal article" date="2022" name="Nat. Genet.">
        <title>Improved pea reference genome and pan-genome highlight genomic features and evolutionary characteristics.</title>
        <authorList>
            <person name="Yang T."/>
            <person name="Liu R."/>
            <person name="Luo Y."/>
            <person name="Hu S."/>
            <person name="Wang D."/>
            <person name="Wang C."/>
            <person name="Pandey M.K."/>
            <person name="Ge S."/>
            <person name="Xu Q."/>
            <person name="Li N."/>
            <person name="Li G."/>
            <person name="Huang Y."/>
            <person name="Saxena R.K."/>
            <person name="Ji Y."/>
            <person name="Li M."/>
            <person name="Yan X."/>
            <person name="He Y."/>
            <person name="Liu Y."/>
            <person name="Wang X."/>
            <person name="Xiang C."/>
            <person name="Varshney R.K."/>
            <person name="Ding H."/>
            <person name="Gao S."/>
            <person name="Zong X."/>
        </authorList>
    </citation>
    <scope>NUCLEOTIDE SEQUENCE [LARGE SCALE GENOMIC DNA]</scope>
    <source>
        <strain evidence="2 3">cv. Zhongwan 6</strain>
    </source>
</reference>
<name>A0A9D5B869_PEA</name>
<evidence type="ECO:0000313" key="3">
    <source>
        <dbReference type="Proteomes" id="UP001058974"/>
    </source>
</evidence>
<gene>
    <name evidence="2" type="ORF">KIW84_020168</name>
</gene>
<evidence type="ECO:0000259" key="1">
    <source>
        <dbReference type="Pfam" id="PF14214"/>
    </source>
</evidence>
<accession>A0A9D5B869</accession>
<evidence type="ECO:0000313" key="2">
    <source>
        <dbReference type="EMBL" id="KAI5432759.1"/>
    </source>
</evidence>
<dbReference type="PANTHER" id="PTHR45786">
    <property type="entry name" value="DNA BINDING PROTEIN-LIKE"/>
    <property type="match status" value="1"/>
</dbReference>
<keyword evidence="3" id="KW-1185">Reference proteome</keyword>
<dbReference type="Proteomes" id="UP001058974">
    <property type="component" value="Chromosome 2"/>
</dbReference>
<dbReference type="Gramene" id="Psat02G0016800-T1">
    <property type="protein sequence ID" value="KAI5432759.1"/>
    <property type="gene ID" value="KIW84_020168"/>
</dbReference>
<dbReference type="PANTHER" id="PTHR45786:SF66">
    <property type="entry name" value="HOOK MOTIF PROTEIN, PUTATIVE-RELATED"/>
    <property type="match status" value="1"/>
</dbReference>
<proteinExistence type="predicted"/>
<dbReference type="InterPro" id="IPR025476">
    <property type="entry name" value="Helitron_helicase-like"/>
</dbReference>
<sequence length="841" mass="97020">MVDEELHFKTILRRKNAAKVRIYRKSVIDDKKSKRLKTALKENGTFDKRRGNDSTTLRIPLSELSPKILNDGRGIANVEVSRQLHSSLKTKPSTNNNIRSKRISSRNITKLGVNLSKRFDNTFAATTSNQDPIPELQLNELFASDSGDDNMNDESDGYSSTTNSCFDEDEMSNGTDAMETFEITSGGYYDIGDPVIECQYCGVNMWYSERKNKCRHASNPKFSMCCGSGKVQLPLLKPAPKVLQHLLFDNESCESKNFQQQIRMYNVMFAFTSPGAKVDNRFNNGRCPPNFRIQGQSCHRIGSMLPMPGQNPRFAQLYVYDTDNEIENRMHGFRSKSGVDVNIVRKLSEMLYEHNVHAQSFRMARDRLCEEGVSDLKLRLISERRNDGRIYNQPTVSEVAALIVGDVDTAEKRDIIVQKQCGELQRIDEYHTSYLGYQYPLLFPYGEDGYRPNVRHRDKGTNIRHFTDITQSEQNNKDIPWEEATKRNRLTIREWLAFRIQSRSNEAQTLLRSRRLYQQFLVDGFTMMESERLRWLRKNQSKLRVGKYHNLNEYNSNGETHGSNTDKRVVLPSSYVGSRRYMDNLYFDGMAICSYVGFPDLFITFTCNPNWPEIQRLLGSVHLKASDRPDIISRVFKMKFDELLSDLTKKSLLGKVLAYMYTIEFQKRGLPHAHILIFLHPSNKYPTPSDIDRIISAEIPDQDTNEELYNLVKTHMIHGPCGFANRSSPCMKDGKCSKYFPKQFQPETIVDQDGFPVYRRRDNGHTVLKNGIQVDNWNVVPYNAKLLTKYQAHINMEWCNQSTSIKYLFKYINKGYDRITAAIVPNDDGTSNQPQNIDEIK</sequence>
<dbReference type="EMBL" id="JAMSHJ010000002">
    <property type="protein sequence ID" value="KAI5432759.1"/>
    <property type="molecule type" value="Genomic_DNA"/>
</dbReference>
<dbReference type="AlphaFoldDB" id="A0A9D5B869"/>
<comment type="caution">
    <text evidence="2">The sequence shown here is derived from an EMBL/GenBank/DDBJ whole genome shotgun (WGS) entry which is preliminary data.</text>
</comment>
<dbReference type="Pfam" id="PF14214">
    <property type="entry name" value="Helitron_like_N"/>
    <property type="match status" value="1"/>
</dbReference>
<feature type="domain" description="Helitron helicase-like" evidence="1">
    <location>
        <begin position="495"/>
        <end position="677"/>
    </location>
</feature>